<dbReference type="PANTHER" id="PTHR13604">
    <property type="entry name" value="DC12-RELATED"/>
    <property type="match status" value="1"/>
</dbReference>
<dbReference type="InParanoid" id="A9WDW2"/>
<evidence type="ECO:0000256" key="3">
    <source>
        <dbReference type="ARBA" id="ARBA00022763"/>
    </source>
</evidence>
<dbReference type="PATRIC" id="fig|324602.8.peg.2175"/>
<dbReference type="HOGENOM" id="CLU_035990_6_2_0"/>
<keyword evidence="5" id="KW-0190">Covalent protein-DNA linkage</keyword>
<dbReference type="GO" id="GO:0006508">
    <property type="term" value="P:proteolysis"/>
    <property type="evidence" value="ECO:0007669"/>
    <property type="project" value="UniProtKB-KW"/>
</dbReference>
<dbReference type="InterPro" id="IPR036590">
    <property type="entry name" value="SRAP-like"/>
</dbReference>
<evidence type="ECO:0000313" key="10">
    <source>
        <dbReference type="Proteomes" id="UP000002008"/>
    </source>
</evidence>
<dbReference type="GO" id="GO:0008233">
    <property type="term" value="F:peptidase activity"/>
    <property type="evidence" value="ECO:0007669"/>
    <property type="project" value="UniProtKB-KW"/>
</dbReference>
<keyword evidence="2 8" id="KW-0645">Protease</keyword>
<evidence type="ECO:0000256" key="6">
    <source>
        <dbReference type="ARBA" id="ARBA00023125"/>
    </source>
</evidence>
<dbReference type="InterPro" id="IPR003738">
    <property type="entry name" value="SRAP"/>
</dbReference>
<dbReference type="RefSeq" id="WP_012257775.1">
    <property type="nucleotide sequence ID" value="NC_010175.1"/>
</dbReference>
<dbReference type="STRING" id="324602.Caur_1906"/>
<dbReference type="GO" id="GO:0016829">
    <property type="term" value="F:lyase activity"/>
    <property type="evidence" value="ECO:0007669"/>
    <property type="project" value="UniProtKB-KW"/>
</dbReference>
<dbReference type="EMBL" id="CP000909">
    <property type="protein sequence ID" value="ABY35121.1"/>
    <property type="molecule type" value="Genomic_DNA"/>
</dbReference>
<dbReference type="PANTHER" id="PTHR13604:SF0">
    <property type="entry name" value="ABASIC SITE PROCESSING PROTEIN HMCES"/>
    <property type="match status" value="1"/>
</dbReference>
<evidence type="ECO:0000256" key="2">
    <source>
        <dbReference type="ARBA" id="ARBA00022670"/>
    </source>
</evidence>
<proteinExistence type="inferred from homology"/>
<sequence>MCGRYTLAVSPSRLAARFSVTPPLDLQARYNIAPTQSVIAVRETTEGRQLATLRWGLIPSWAKDATIGSRMINARSETVLEKPSFRAAFRQRRCLIPASGFYEWQTLPTGKQPFYFTLRDDDLIAFAGLWEQWRSPDGTVVESCTILTTAANEIVAPIHERMPVIIPSDLDALWLDPAADIGQLYDLCRTPPPVTLHCYPVSPAVNQVRNDSEALIQPYSSLTSG</sequence>
<dbReference type="Pfam" id="PF02586">
    <property type="entry name" value="SRAP"/>
    <property type="match status" value="1"/>
</dbReference>
<evidence type="ECO:0000256" key="8">
    <source>
        <dbReference type="RuleBase" id="RU364100"/>
    </source>
</evidence>
<dbReference type="EnsemblBacteria" id="ABY35121">
    <property type="protein sequence ID" value="ABY35121"/>
    <property type="gene ID" value="Caur_1906"/>
</dbReference>
<dbReference type="AlphaFoldDB" id="A9WDW2"/>
<name>A9WDW2_CHLAA</name>
<comment type="similarity">
    <text evidence="1 8">Belongs to the SOS response-associated peptidase family.</text>
</comment>
<keyword evidence="4 8" id="KW-0378">Hydrolase</keyword>
<dbReference type="GO" id="GO:0106300">
    <property type="term" value="P:protein-DNA covalent cross-linking repair"/>
    <property type="evidence" value="ECO:0007669"/>
    <property type="project" value="InterPro"/>
</dbReference>
<evidence type="ECO:0000256" key="4">
    <source>
        <dbReference type="ARBA" id="ARBA00022801"/>
    </source>
</evidence>
<dbReference type="KEGG" id="cau:Caur_1906"/>
<keyword evidence="7" id="KW-0456">Lyase</keyword>
<dbReference type="EC" id="3.4.-.-" evidence="8"/>
<gene>
    <name evidence="9" type="ordered locus">Caur_1906</name>
</gene>
<keyword evidence="3" id="KW-0227">DNA damage</keyword>
<evidence type="ECO:0000313" key="9">
    <source>
        <dbReference type="EMBL" id="ABY35121.1"/>
    </source>
</evidence>
<dbReference type="Gene3D" id="3.90.1680.10">
    <property type="entry name" value="SOS response associated peptidase-like"/>
    <property type="match status" value="1"/>
</dbReference>
<keyword evidence="6" id="KW-0238">DNA-binding</keyword>
<dbReference type="Proteomes" id="UP000002008">
    <property type="component" value="Chromosome"/>
</dbReference>
<dbReference type="SUPFAM" id="SSF143081">
    <property type="entry name" value="BB1717-like"/>
    <property type="match status" value="1"/>
</dbReference>
<dbReference type="FunCoup" id="A9WDW2">
    <property type="interactions" value="341"/>
</dbReference>
<evidence type="ECO:0000256" key="5">
    <source>
        <dbReference type="ARBA" id="ARBA00023124"/>
    </source>
</evidence>
<organism evidence="9 10">
    <name type="scientific">Chloroflexus aurantiacus (strain ATCC 29366 / DSM 635 / J-10-fl)</name>
    <dbReference type="NCBI Taxonomy" id="324602"/>
    <lineage>
        <taxon>Bacteria</taxon>
        <taxon>Bacillati</taxon>
        <taxon>Chloroflexota</taxon>
        <taxon>Chloroflexia</taxon>
        <taxon>Chloroflexales</taxon>
        <taxon>Chloroflexineae</taxon>
        <taxon>Chloroflexaceae</taxon>
        <taxon>Chloroflexus</taxon>
    </lineage>
</organism>
<accession>A9WDW2</accession>
<protein>
    <recommendedName>
        <fullName evidence="8">Abasic site processing protein</fullName>
        <ecNumber evidence="8">3.4.-.-</ecNumber>
    </recommendedName>
</protein>
<evidence type="ECO:0000256" key="1">
    <source>
        <dbReference type="ARBA" id="ARBA00008136"/>
    </source>
</evidence>
<keyword evidence="10" id="KW-1185">Reference proteome</keyword>
<reference evidence="10" key="1">
    <citation type="journal article" date="2011" name="BMC Genomics">
        <title>Complete genome sequence of the filamentous anoxygenic phototrophic bacterium Chloroflexus aurantiacus.</title>
        <authorList>
            <person name="Tang K.H."/>
            <person name="Barry K."/>
            <person name="Chertkov O."/>
            <person name="Dalin E."/>
            <person name="Han C.S."/>
            <person name="Hauser L.J."/>
            <person name="Honchak B.M."/>
            <person name="Karbach L.E."/>
            <person name="Land M.L."/>
            <person name="Lapidus A."/>
            <person name="Larimer F.W."/>
            <person name="Mikhailova N."/>
            <person name="Pitluck S."/>
            <person name="Pierson B.K."/>
            <person name="Blankenship R.E."/>
        </authorList>
    </citation>
    <scope>NUCLEOTIDE SEQUENCE [LARGE SCALE GENOMIC DNA]</scope>
    <source>
        <strain evidence="10">ATCC 29366 / DSM 635 / J-10-fl</strain>
    </source>
</reference>
<evidence type="ECO:0000256" key="7">
    <source>
        <dbReference type="ARBA" id="ARBA00023239"/>
    </source>
</evidence>
<dbReference type="GO" id="GO:0003697">
    <property type="term" value="F:single-stranded DNA binding"/>
    <property type="evidence" value="ECO:0007669"/>
    <property type="project" value="InterPro"/>
</dbReference>
<dbReference type="eggNOG" id="COG2135">
    <property type="taxonomic scope" value="Bacteria"/>
</dbReference>